<name>A0A8H5LJI6_9AGAR</name>
<sequence length="95" mass="10601">MDGFLNKADRVMQLAKIDAEIEEIDRQIREKKASHVKGSPNIRLAAMITLEEDTNVELKLTYIVNGSSWSLSYELHAFTDGSGQPSETVSLHCHA</sequence>
<reference evidence="1 2" key="1">
    <citation type="journal article" date="2020" name="ISME J.">
        <title>Uncovering the hidden diversity of litter-decomposition mechanisms in mushroom-forming fungi.</title>
        <authorList>
            <person name="Floudas D."/>
            <person name="Bentzer J."/>
            <person name="Ahren D."/>
            <person name="Johansson T."/>
            <person name="Persson P."/>
            <person name="Tunlid A."/>
        </authorList>
    </citation>
    <scope>NUCLEOTIDE SEQUENCE [LARGE SCALE GENOMIC DNA]</scope>
    <source>
        <strain evidence="1 2">CBS 146.42</strain>
    </source>
</reference>
<evidence type="ECO:0000313" key="1">
    <source>
        <dbReference type="EMBL" id="KAF5359855.1"/>
    </source>
</evidence>
<dbReference type="AlphaFoldDB" id="A0A8H5LJI6"/>
<dbReference type="Proteomes" id="UP000559027">
    <property type="component" value="Unassembled WGS sequence"/>
</dbReference>
<organism evidence="1 2">
    <name type="scientific">Leucocoprinus leucothites</name>
    <dbReference type="NCBI Taxonomy" id="201217"/>
    <lineage>
        <taxon>Eukaryota</taxon>
        <taxon>Fungi</taxon>
        <taxon>Dikarya</taxon>
        <taxon>Basidiomycota</taxon>
        <taxon>Agaricomycotina</taxon>
        <taxon>Agaricomycetes</taxon>
        <taxon>Agaricomycetidae</taxon>
        <taxon>Agaricales</taxon>
        <taxon>Agaricineae</taxon>
        <taxon>Agaricaceae</taxon>
        <taxon>Leucocoprinus</taxon>
    </lineage>
</organism>
<proteinExistence type="predicted"/>
<evidence type="ECO:0000313" key="2">
    <source>
        <dbReference type="Proteomes" id="UP000559027"/>
    </source>
</evidence>
<keyword evidence="2" id="KW-1185">Reference proteome</keyword>
<gene>
    <name evidence="1" type="ORF">D9756_002922</name>
</gene>
<accession>A0A8H5LJI6</accession>
<comment type="caution">
    <text evidence="1">The sequence shown here is derived from an EMBL/GenBank/DDBJ whole genome shotgun (WGS) entry which is preliminary data.</text>
</comment>
<protein>
    <recommendedName>
        <fullName evidence="3">DUF4139 domain-containing protein</fullName>
    </recommendedName>
</protein>
<evidence type="ECO:0008006" key="3">
    <source>
        <dbReference type="Google" id="ProtNLM"/>
    </source>
</evidence>
<dbReference type="OrthoDB" id="10068793at2759"/>
<dbReference type="EMBL" id="JAACJO010000004">
    <property type="protein sequence ID" value="KAF5359855.1"/>
    <property type="molecule type" value="Genomic_DNA"/>
</dbReference>